<comment type="pathway">
    <text evidence="1">Lipid metabolism; fatty acid beta-oxidation.</text>
</comment>
<accession>A0A1H9FGX7</accession>
<proteinExistence type="predicted"/>
<dbReference type="OrthoDB" id="9796589at2"/>
<organism evidence="3 4">
    <name type="scientific">Faunimonas pinastri</name>
    <dbReference type="NCBI Taxonomy" id="1855383"/>
    <lineage>
        <taxon>Bacteria</taxon>
        <taxon>Pseudomonadati</taxon>
        <taxon>Pseudomonadota</taxon>
        <taxon>Alphaproteobacteria</taxon>
        <taxon>Hyphomicrobiales</taxon>
        <taxon>Afifellaceae</taxon>
        <taxon>Faunimonas</taxon>
    </lineage>
</organism>
<dbReference type="EMBL" id="FOFG01000004">
    <property type="protein sequence ID" value="SEQ37180.1"/>
    <property type="molecule type" value="Genomic_DNA"/>
</dbReference>
<gene>
    <name evidence="3" type="ORF">SAMN05216548_104115</name>
</gene>
<dbReference type="Pfam" id="PF00106">
    <property type="entry name" value="adh_short"/>
    <property type="match status" value="1"/>
</dbReference>
<protein>
    <submittedName>
        <fullName evidence="3">NAD(P)-dependent dehydrogenase, short-chain alcohol dehydrogenase family</fullName>
    </submittedName>
</protein>
<dbReference type="RefSeq" id="WP_092495993.1">
    <property type="nucleotide sequence ID" value="NZ_FOFG01000004.1"/>
</dbReference>
<dbReference type="Gene3D" id="3.40.50.720">
    <property type="entry name" value="NAD(P)-binding Rossmann-like Domain"/>
    <property type="match status" value="1"/>
</dbReference>
<dbReference type="InterPro" id="IPR002347">
    <property type="entry name" value="SDR_fam"/>
</dbReference>
<dbReference type="Proteomes" id="UP000199647">
    <property type="component" value="Unassembled WGS sequence"/>
</dbReference>
<dbReference type="InterPro" id="IPR036291">
    <property type="entry name" value="NAD(P)-bd_dom_sf"/>
</dbReference>
<dbReference type="AlphaFoldDB" id="A0A1H9FGX7"/>
<evidence type="ECO:0000256" key="1">
    <source>
        <dbReference type="ARBA" id="ARBA00005005"/>
    </source>
</evidence>
<dbReference type="InterPro" id="IPR029069">
    <property type="entry name" value="HotDog_dom_sf"/>
</dbReference>
<dbReference type="STRING" id="1855383.SAMN05216548_104115"/>
<evidence type="ECO:0000313" key="3">
    <source>
        <dbReference type="EMBL" id="SEQ37180.1"/>
    </source>
</evidence>
<feature type="domain" description="MaoC-like" evidence="2">
    <location>
        <begin position="16"/>
        <end position="87"/>
    </location>
</feature>
<dbReference type="Gene3D" id="3.10.129.10">
    <property type="entry name" value="Hotdog Thioesterase"/>
    <property type="match status" value="1"/>
</dbReference>
<dbReference type="SUPFAM" id="SSF54637">
    <property type="entry name" value="Thioesterase/thiol ester dehydrase-isomerase"/>
    <property type="match status" value="1"/>
</dbReference>
<evidence type="ECO:0000259" key="2">
    <source>
        <dbReference type="Pfam" id="PF01575"/>
    </source>
</evidence>
<evidence type="ECO:0000313" key="4">
    <source>
        <dbReference type="Proteomes" id="UP000199647"/>
    </source>
</evidence>
<dbReference type="InterPro" id="IPR002539">
    <property type="entry name" value="MaoC-like_dom"/>
</dbReference>
<name>A0A1H9FGX7_9HYPH</name>
<dbReference type="UniPathway" id="UPA00659"/>
<sequence length="485" mass="50491">MTATVATGSPEPTATAHARSFSLADQQLFAALSGDRNPMHLDAQAARRTQAGDCVVHGVHAALWALDCLAADGVPLSSLASLRVAFNRFIHLDQPVRLTWRSPAAGSLKAQVELEGTAAVTLTLKFGPRGEADVAGWSGLSDLAIGNVPDQPASATFPDIAGRLVAPAASETFGAAFPHACQALGTARISALALLSTLVGMICPGLHSVFSGFAVKLTEPANAAGLFVRTRSFDERFRLATIDISGSGVAGEVSAFERFAPVESRFADLAAQVTPGEFVGRRALIVGGSRGLGAATAKLIAAGGGQAVITYVRGAEEAEKVRAEIVAACGAKSCTVLPFDAARDAAPQLAGLSGEITHFYYFATPRIFRQSGTVFDPAVFTEFLRFYVDGFAATLQALLERSGGTLHALYPSSVAVADRPKQMTEYAMAKAAGEILCADMARAQARLTISAPRLPRILTDQTATVPPVEAADAVATMLPLLRAEA</sequence>
<dbReference type="GO" id="GO:0006635">
    <property type="term" value="P:fatty acid beta-oxidation"/>
    <property type="evidence" value="ECO:0007669"/>
    <property type="project" value="UniProtKB-UniPathway"/>
</dbReference>
<keyword evidence="4" id="KW-1185">Reference proteome</keyword>
<dbReference type="GO" id="GO:0004300">
    <property type="term" value="F:enoyl-CoA hydratase activity"/>
    <property type="evidence" value="ECO:0007669"/>
    <property type="project" value="UniProtKB-ARBA"/>
</dbReference>
<dbReference type="Pfam" id="PF01575">
    <property type="entry name" value="MaoC_dehydratas"/>
    <property type="match status" value="1"/>
</dbReference>
<reference evidence="3 4" key="1">
    <citation type="submission" date="2016-10" db="EMBL/GenBank/DDBJ databases">
        <authorList>
            <person name="de Groot N.N."/>
        </authorList>
    </citation>
    <scope>NUCLEOTIDE SEQUENCE [LARGE SCALE GENOMIC DNA]</scope>
    <source>
        <strain evidence="3 4">A52C2</strain>
    </source>
</reference>
<dbReference type="SUPFAM" id="SSF51735">
    <property type="entry name" value="NAD(P)-binding Rossmann-fold domains"/>
    <property type="match status" value="1"/>
</dbReference>